<dbReference type="PROSITE" id="PS00687">
    <property type="entry name" value="ALDEHYDE_DEHYDR_GLU"/>
    <property type="match status" value="1"/>
</dbReference>
<dbReference type="EMBL" id="CP020441">
    <property type="protein sequence ID" value="ARC35266.1"/>
    <property type="molecule type" value="Genomic_DNA"/>
</dbReference>
<evidence type="ECO:0000256" key="3">
    <source>
        <dbReference type="PROSITE-ProRule" id="PRU10007"/>
    </source>
</evidence>
<dbReference type="Proteomes" id="UP000191257">
    <property type="component" value="Plasmid unnamed1"/>
</dbReference>
<dbReference type="AlphaFoldDB" id="A0A1V0GN32"/>
<geneLocation type="plasmid" evidence="6 7">
    <name>unnamed1</name>
</geneLocation>
<evidence type="ECO:0000313" key="6">
    <source>
        <dbReference type="EMBL" id="ARC35266.1"/>
    </source>
</evidence>
<keyword evidence="2 4" id="KW-0560">Oxidoreductase</keyword>
<reference evidence="6" key="1">
    <citation type="submission" date="2017-12" db="EMBL/GenBank/DDBJ databases">
        <title>FDA dAtabase for Regulatory Grade micrObial Sequences (FDA-ARGOS): Supporting development and validation of Infectious Disease Dx tests.</title>
        <authorList>
            <person name="Campos J."/>
            <person name="Goldberg B."/>
            <person name="Tallon L."/>
            <person name="Sadzewicz L."/>
            <person name="Sengamalay N."/>
            <person name="Ott S."/>
            <person name="Godinez A."/>
            <person name="Nagaraj S."/>
            <person name="Vyas G."/>
            <person name="Aluvathingal J."/>
            <person name="Nadendla S."/>
            <person name="Geyer C."/>
            <person name="Nandy P."/>
            <person name="Hobson J."/>
            <person name="Sichtig H."/>
        </authorList>
    </citation>
    <scope>NUCLEOTIDE SEQUENCE</scope>
    <source>
        <strain evidence="6">FDAARGOS_252</strain>
        <plasmid evidence="6">unnamed1</plasmid>
    </source>
</reference>
<sequence length="467" mass="49539">MTEYRLLIDGKLVHGDMTMAVVNPATEQVLARAPRASRGQLDTAVAAAKAAFPAWAARPINDRRALILRIADQLEARAEEFARLLTQEQGKPLPEAQAEIAYTCAFIRHLAGYDLPVKVIEDNDNRLVRQFRKPLGVVGAIIPWNFPVLIVAFKLPLALLAGNTMVVKPAPTTPLTTLKLGEIIAEILPPGVVNIVTDQNDLGPALTAHPDVAKISFTGSTATGQKIMASAASTIKRLTLELGGNDAAIVLPGADPAKVAPGLFAGAFMNAGQVCLAIKRAYVHGSIYDEVCARLAELAEAAVVGDGLQQGTTIGPLQNRMQFDKVKALLDSARADGRIIAGGTLPGGPGYFIRPTIVADVADGHRIVDEEQFGPILPVIRFDDVEAAVASANGLDLGLGGSVWGEDRDLARSVAERIESGTVWINKHLDFGPNIPFGGAKQSGLGVEFAEEGLAEFTQVRIVNEAR</sequence>
<evidence type="ECO:0000259" key="5">
    <source>
        <dbReference type="Pfam" id="PF00171"/>
    </source>
</evidence>
<dbReference type="PROSITE" id="PS00070">
    <property type="entry name" value="ALDEHYDE_DEHYDR_CYS"/>
    <property type="match status" value="1"/>
</dbReference>
<feature type="active site" evidence="3">
    <location>
        <position position="241"/>
    </location>
</feature>
<gene>
    <name evidence="6" type="ORF">A6J80_01780</name>
</gene>
<organism evidence="6 7">
    <name type="scientific">Paracoccus yeei</name>
    <dbReference type="NCBI Taxonomy" id="147645"/>
    <lineage>
        <taxon>Bacteria</taxon>
        <taxon>Pseudomonadati</taxon>
        <taxon>Pseudomonadota</taxon>
        <taxon>Alphaproteobacteria</taxon>
        <taxon>Rhodobacterales</taxon>
        <taxon>Paracoccaceae</taxon>
        <taxon>Paracoccus</taxon>
    </lineage>
</organism>
<dbReference type="eggNOG" id="COG1012">
    <property type="taxonomic scope" value="Bacteria"/>
</dbReference>
<keyword evidence="6" id="KW-0614">Plasmid</keyword>
<evidence type="ECO:0000313" key="7">
    <source>
        <dbReference type="Proteomes" id="UP000191257"/>
    </source>
</evidence>
<dbReference type="KEGG" id="pye:A6J80_01780"/>
<dbReference type="InterPro" id="IPR029510">
    <property type="entry name" value="Ald_DH_CS_GLU"/>
</dbReference>
<protein>
    <submittedName>
        <fullName evidence="6">Aldehyde dehydrogenase</fullName>
    </submittedName>
</protein>
<evidence type="ECO:0000256" key="1">
    <source>
        <dbReference type="ARBA" id="ARBA00009986"/>
    </source>
</evidence>
<dbReference type="InterPro" id="IPR016160">
    <property type="entry name" value="Ald_DH_CS_CYS"/>
</dbReference>
<dbReference type="Gene3D" id="3.40.605.10">
    <property type="entry name" value="Aldehyde Dehydrogenase, Chain A, domain 1"/>
    <property type="match status" value="1"/>
</dbReference>
<dbReference type="RefSeq" id="WP_080620252.1">
    <property type="nucleotide sequence ID" value="NZ_CAWMZI010000002.1"/>
</dbReference>
<feature type="domain" description="Aldehyde dehydrogenase" evidence="5">
    <location>
        <begin position="17"/>
        <end position="463"/>
    </location>
</feature>
<dbReference type="Pfam" id="PF00171">
    <property type="entry name" value="Aldedh"/>
    <property type="match status" value="1"/>
</dbReference>
<dbReference type="SUPFAM" id="SSF53720">
    <property type="entry name" value="ALDH-like"/>
    <property type="match status" value="1"/>
</dbReference>
<proteinExistence type="inferred from homology"/>
<comment type="similarity">
    <text evidence="1 4">Belongs to the aldehyde dehydrogenase family.</text>
</comment>
<dbReference type="FunFam" id="3.40.605.10:FF:000007">
    <property type="entry name" value="NAD/NADP-dependent betaine aldehyde dehydrogenase"/>
    <property type="match status" value="1"/>
</dbReference>
<dbReference type="PANTHER" id="PTHR11699">
    <property type="entry name" value="ALDEHYDE DEHYDROGENASE-RELATED"/>
    <property type="match status" value="1"/>
</dbReference>
<keyword evidence="7" id="KW-1185">Reference proteome</keyword>
<dbReference type="InterPro" id="IPR016163">
    <property type="entry name" value="Ald_DH_C"/>
</dbReference>
<evidence type="ECO:0000256" key="2">
    <source>
        <dbReference type="ARBA" id="ARBA00023002"/>
    </source>
</evidence>
<dbReference type="InterPro" id="IPR044086">
    <property type="entry name" value="LUC3-like"/>
</dbReference>
<accession>A0A1V0GN32</accession>
<dbReference type="CDD" id="cd07106">
    <property type="entry name" value="ALDH_AldA-AAD23400"/>
    <property type="match status" value="1"/>
</dbReference>
<name>A0A1V0GN32_9RHOB</name>
<dbReference type="InterPro" id="IPR016162">
    <property type="entry name" value="Ald_DH_N"/>
</dbReference>
<dbReference type="GO" id="GO:0016620">
    <property type="term" value="F:oxidoreductase activity, acting on the aldehyde or oxo group of donors, NAD or NADP as acceptor"/>
    <property type="evidence" value="ECO:0007669"/>
    <property type="project" value="InterPro"/>
</dbReference>
<dbReference type="Gene3D" id="3.40.309.10">
    <property type="entry name" value="Aldehyde Dehydrogenase, Chain A, domain 2"/>
    <property type="match status" value="1"/>
</dbReference>
<dbReference type="InterPro" id="IPR016161">
    <property type="entry name" value="Ald_DH/histidinol_DH"/>
</dbReference>
<evidence type="ECO:0000256" key="4">
    <source>
        <dbReference type="RuleBase" id="RU003345"/>
    </source>
</evidence>
<dbReference type="InterPro" id="IPR015590">
    <property type="entry name" value="Aldehyde_DH_dom"/>
</dbReference>